<comment type="caution">
    <text evidence="2">The sequence shown here is derived from an EMBL/GenBank/DDBJ whole genome shotgun (WGS) entry which is preliminary data.</text>
</comment>
<dbReference type="Proteomes" id="UP000019462">
    <property type="component" value="Unassembled WGS sequence"/>
</dbReference>
<sequence length="666" mass="74486">MSRRITDWFKPEGPKKRGGSPLPSRVPSKQHTGTATGNTASREAVLPEHASTSVTASALDPLATSTAASASSRASTPEPFPVEPHPSGALYGDTPLSVPRATDRAPEVVILSRNDGITTYTIQESKENVPIACRIDTHNEHLLLGSIFLSTKVVDGKTYHRVVSSHMALARIVAEKNPSPHADRIIVDHRNRMTTDDTEANLHWETPAFNTFNMDRKDSKSGFRGVQRAGRKYVVAFRGRERARFDEAEPAARLYDLLCRLQHGDQLDGLDGLLNSLPDQDKEVEKTESYLDGVAIWRVCSSFLVLHDEVEVASQHQTLTAARQAASSTASEVQARRFREEAGRAQRRSQLTIERNASQIAYFPLVNSRGEPVEALVDDSSWLDIRAAGIRVFITRADRVAVSGGGVPFTTFLSRWLRSATAAQVVDHVDGDIYNHRLKNLRATDRSANAQNARKDASRSGLIGVSQTHRQRWRVETNVKGQHRSAAQNFEAHEMELAIEMYDLVSLYQHGAGALLNRPHRLEVYLADLEDTETIKRVVQFLAPKAKVQYSDFAGVSVNRAKVKGKFYSYWNAQVRPTVPEGEKMKLKTKRFGVMEDKAGEVKAAIFYDLWRLKLKGVNYTINFEHMRPWYLYHLPTLSDDNDLRIIEKAYQRLGGDAWALAQAKK</sequence>
<evidence type="ECO:0000313" key="3">
    <source>
        <dbReference type="Proteomes" id="UP000019462"/>
    </source>
</evidence>
<feature type="compositionally biased region" description="Basic and acidic residues" evidence="1">
    <location>
        <begin position="1"/>
        <end position="15"/>
    </location>
</feature>
<feature type="compositionally biased region" description="Low complexity" evidence="1">
    <location>
        <begin position="55"/>
        <end position="77"/>
    </location>
</feature>
<feature type="compositionally biased region" description="Polar residues" evidence="1">
    <location>
        <begin position="27"/>
        <end position="41"/>
    </location>
</feature>
<evidence type="ECO:0000313" key="2">
    <source>
        <dbReference type="EMBL" id="ETS65401.1"/>
    </source>
</evidence>
<evidence type="ECO:0008006" key="4">
    <source>
        <dbReference type="Google" id="ProtNLM"/>
    </source>
</evidence>
<feature type="region of interest" description="Disordered" evidence="1">
    <location>
        <begin position="445"/>
        <end position="469"/>
    </location>
</feature>
<organism evidence="2 3">
    <name type="scientific">Moesziomyces aphidis</name>
    <name type="common">Pseudozyma aphidis</name>
    <dbReference type="NCBI Taxonomy" id="84754"/>
    <lineage>
        <taxon>Eukaryota</taxon>
        <taxon>Fungi</taxon>
        <taxon>Dikarya</taxon>
        <taxon>Basidiomycota</taxon>
        <taxon>Ustilaginomycotina</taxon>
        <taxon>Ustilaginomycetes</taxon>
        <taxon>Ustilaginales</taxon>
        <taxon>Ustilaginaceae</taxon>
        <taxon>Moesziomyces</taxon>
    </lineage>
</organism>
<keyword evidence="3" id="KW-1185">Reference proteome</keyword>
<feature type="region of interest" description="Disordered" evidence="1">
    <location>
        <begin position="1"/>
        <end position="99"/>
    </location>
</feature>
<proteinExistence type="predicted"/>
<dbReference type="HOGENOM" id="CLU_456437_0_0_1"/>
<reference evidence="2 3" key="1">
    <citation type="journal article" date="2014" name="Genome Announc.">
        <title>Genome sequence of the basidiomycetous fungus Pseudozyma aphidis DSM70725, an efficient producer of biosurfactant mannosylerythritol lipids.</title>
        <authorList>
            <person name="Lorenz S."/>
            <person name="Guenther M."/>
            <person name="Grumaz C."/>
            <person name="Rupp S."/>
            <person name="Zibek S."/>
            <person name="Sohn K."/>
        </authorList>
    </citation>
    <scope>NUCLEOTIDE SEQUENCE [LARGE SCALE GENOMIC DNA]</scope>
    <source>
        <strain evidence="3">ATCC 32657 / CBS 517.83 / DSM 70725 / JCM 10318 / NBRC 10182 / NRRL Y-7954 / St-0401</strain>
    </source>
</reference>
<dbReference type="AlphaFoldDB" id="W3VX82"/>
<dbReference type="EMBL" id="AWNI01000001">
    <property type="protein sequence ID" value="ETS65401.1"/>
    <property type="molecule type" value="Genomic_DNA"/>
</dbReference>
<protein>
    <recommendedName>
        <fullName evidence="4">HNH nuclease domain-containing protein</fullName>
    </recommendedName>
</protein>
<evidence type="ECO:0000256" key="1">
    <source>
        <dbReference type="SAM" id="MobiDB-lite"/>
    </source>
</evidence>
<gene>
    <name evidence="2" type="ORF">PaG_00135</name>
</gene>
<dbReference type="OrthoDB" id="2554960at2759"/>
<accession>W3VX82</accession>
<name>W3VX82_MOEAP</name>